<name>A0A843TQZ8_COLES</name>
<dbReference type="Proteomes" id="UP000652761">
    <property type="component" value="Unassembled WGS sequence"/>
</dbReference>
<sequence>MDHFGADFRGAERGIRICAPKRKGPKPRQFPNPHPRLEGKVGFLVPLPDRRQRRPSSFQSATTTAIPSRSVTTVAVLSRSTTTAAILLPICDDSGHRRQRPSSFRSATTAAIPSRSAMMAAIFFRLATAAASPPPDFYDILNKYTIQIQIGIQN</sequence>
<keyword evidence="3" id="KW-1185">Reference proteome</keyword>
<evidence type="ECO:0000313" key="2">
    <source>
        <dbReference type="EMBL" id="MQL72407.1"/>
    </source>
</evidence>
<reference evidence="2" key="1">
    <citation type="submission" date="2017-07" db="EMBL/GenBank/DDBJ databases">
        <title>Taro Niue Genome Assembly and Annotation.</title>
        <authorList>
            <person name="Atibalentja N."/>
            <person name="Keating K."/>
            <person name="Fields C.J."/>
        </authorList>
    </citation>
    <scope>NUCLEOTIDE SEQUENCE</scope>
    <source>
        <strain evidence="2">Niue_2</strain>
        <tissue evidence="2">Leaf</tissue>
    </source>
</reference>
<protein>
    <submittedName>
        <fullName evidence="2">Uncharacterized protein</fullName>
    </submittedName>
</protein>
<organism evidence="2 3">
    <name type="scientific">Colocasia esculenta</name>
    <name type="common">Wild taro</name>
    <name type="synonym">Arum esculentum</name>
    <dbReference type="NCBI Taxonomy" id="4460"/>
    <lineage>
        <taxon>Eukaryota</taxon>
        <taxon>Viridiplantae</taxon>
        <taxon>Streptophyta</taxon>
        <taxon>Embryophyta</taxon>
        <taxon>Tracheophyta</taxon>
        <taxon>Spermatophyta</taxon>
        <taxon>Magnoliopsida</taxon>
        <taxon>Liliopsida</taxon>
        <taxon>Araceae</taxon>
        <taxon>Aroideae</taxon>
        <taxon>Colocasieae</taxon>
        <taxon>Colocasia</taxon>
    </lineage>
</organism>
<dbReference type="EMBL" id="NMUH01000129">
    <property type="protein sequence ID" value="MQL72407.1"/>
    <property type="molecule type" value="Genomic_DNA"/>
</dbReference>
<proteinExistence type="predicted"/>
<dbReference type="AlphaFoldDB" id="A0A843TQZ8"/>
<evidence type="ECO:0000256" key="1">
    <source>
        <dbReference type="SAM" id="MobiDB-lite"/>
    </source>
</evidence>
<feature type="region of interest" description="Disordered" evidence="1">
    <location>
        <begin position="20"/>
        <end position="41"/>
    </location>
</feature>
<comment type="caution">
    <text evidence="2">The sequence shown here is derived from an EMBL/GenBank/DDBJ whole genome shotgun (WGS) entry which is preliminary data.</text>
</comment>
<evidence type="ECO:0000313" key="3">
    <source>
        <dbReference type="Proteomes" id="UP000652761"/>
    </source>
</evidence>
<accession>A0A843TQZ8</accession>
<gene>
    <name evidence="2" type="ORF">Taro_004739</name>
</gene>